<evidence type="ECO:0000256" key="1">
    <source>
        <dbReference type="SAM" id="MobiDB-lite"/>
    </source>
</evidence>
<dbReference type="Pfam" id="PF02482">
    <property type="entry name" value="Ribosomal_S30AE"/>
    <property type="match status" value="1"/>
</dbReference>
<name>A0ABU0H926_9HYPH</name>
<dbReference type="InterPro" id="IPR012340">
    <property type="entry name" value="NA-bd_OB-fold"/>
</dbReference>
<dbReference type="InterPro" id="IPR003489">
    <property type="entry name" value="RHF/RaiA"/>
</dbReference>
<dbReference type="InterPro" id="IPR036567">
    <property type="entry name" value="RHF-like"/>
</dbReference>
<dbReference type="RefSeq" id="WP_266349704.1">
    <property type="nucleotide sequence ID" value="NZ_JAPKNG010000004.1"/>
</dbReference>
<feature type="region of interest" description="Disordered" evidence="1">
    <location>
        <begin position="169"/>
        <end position="188"/>
    </location>
</feature>
<feature type="domain" description="CSD" evidence="2">
    <location>
        <begin position="117"/>
        <end position="181"/>
    </location>
</feature>
<evidence type="ECO:0000313" key="4">
    <source>
        <dbReference type="Proteomes" id="UP001241603"/>
    </source>
</evidence>
<accession>A0ABU0H926</accession>
<dbReference type="SUPFAM" id="SSF69754">
    <property type="entry name" value="Ribosome binding protein Y (YfiA homologue)"/>
    <property type="match status" value="1"/>
</dbReference>
<proteinExistence type="predicted"/>
<dbReference type="Pfam" id="PF00313">
    <property type="entry name" value="CSD"/>
    <property type="match status" value="1"/>
</dbReference>
<dbReference type="PROSITE" id="PS51857">
    <property type="entry name" value="CSD_2"/>
    <property type="match status" value="1"/>
</dbReference>
<dbReference type="EMBL" id="JAUSVO010000004">
    <property type="protein sequence ID" value="MDQ0438818.1"/>
    <property type="molecule type" value="Genomic_DNA"/>
</dbReference>
<organism evidence="3 4">
    <name type="scientific">Kaistia dalseonensis</name>
    <dbReference type="NCBI Taxonomy" id="410840"/>
    <lineage>
        <taxon>Bacteria</taxon>
        <taxon>Pseudomonadati</taxon>
        <taxon>Pseudomonadota</taxon>
        <taxon>Alphaproteobacteria</taxon>
        <taxon>Hyphomicrobiales</taxon>
        <taxon>Kaistiaceae</taxon>
        <taxon>Kaistia</taxon>
    </lineage>
</organism>
<gene>
    <name evidence="3" type="ORF">QO014_003213</name>
</gene>
<dbReference type="Gene3D" id="3.30.160.100">
    <property type="entry name" value="Ribosome hibernation promotion factor-like"/>
    <property type="match status" value="1"/>
</dbReference>
<dbReference type="InterPro" id="IPR002059">
    <property type="entry name" value="CSP_DNA-bd"/>
</dbReference>
<sequence>MQVPAEITFRNCEPSEELRAEIARELDRLEKFSGQITSCHVVIEGPSSRHRKGGAFNVELRIAMPERKDILVSRSHGDIPGNEHPLVAIRNAFHTAQGQIEDAEREMRGDVKTHQPPDHGRVTRFLAGEDCGFIETNDGRELFFSRNAVLNDGFDRLVVGSEVRFVEQQGDKGPQASSVRLIGKHHPT</sequence>
<protein>
    <submittedName>
        <fullName evidence="3">Cold shock CspA family protein/ribosome-associated translation inhibitor RaiA</fullName>
    </submittedName>
</protein>
<evidence type="ECO:0000313" key="3">
    <source>
        <dbReference type="EMBL" id="MDQ0438818.1"/>
    </source>
</evidence>
<dbReference type="SUPFAM" id="SSF50249">
    <property type="entry name" value="Nucleic acid-binding proteins"/>
    <property type="match status" value="1"/>
</dbReference>
<comment type="caution">
    <text evidence="3">The sequence shown here is derived from an EMBL/GenBank/DDBJ whole genome shotgun (WGS) entry which is preliminary data.</text>
</comment>
<keyword evidence="4" id="KW-1185">Reference proteome</keyword>
<dbReference type="Gene3D" id="2.40.50.140">
    <property type="entry name" value="Nucleic acid-binding proteins"/>
    <property type="match status" value="1"/>
</dbReference>
<dbReference type="Proteomes" id="UP001241603">
    <property type="component" value="Unassembled WGS sequence"/>
</dbReference>
<evidence type="ECO:0000259" key="2">
    <source>
        <dbReference type="PROSITE" id="PS51857"/>
    </source>
</evidence>
<reference evidence="3 4" key="1">
    <citation type="submission" date="2023-07" db="EMBL/GenBank/DDBJ databases">
        <title>Genomic Encyclopedia of Type Strains, Phase IV (KMG-IV): sequencing the most valuable type-strain genomes for metagenomic binning, comparative biology and taxonomic classification.</title>
        <authorList>
            <person name="Goeker M."/>
        </authorList>
    </citation>
    <scope>NUCLEOTIDE SEQUENCE [LARGE SCALE GENOMIC DNA]</scope>
    <source>
        <strain evidence="3 4">B6-8</strain>
    </source>
</reference>